<feature type="binding site" evidence="12">
    <location>
        <position position="266"/>
    </location>
    <ligand>
        <name>K(+)</name>
        <dbReference type="ChEBI" id="CHEBI:29103"/>
    </ligand>
</feature>
<feature type="binding site" evidence="12">
    <location>
        <position position="304"/>
    </location>
    <ligand>
        <name>K(+)</name>
        <dbReference type="ChEBI" id="CHEBI:29103"/>
    </ligand>
</feature>
<evidence type="ECO:0000256" key="12">
    <source>
        <dbReference type="HAMAP-Rule" id="MF_01987"/>
    </source>
</evidence>
<comment type="similarity">
    <text evidence="12">Belongs to the carbohydrate kinase PfkB family. Ribokinase subfamily.</text>
</comment>
<feature type="binding site" evidence="12">
    <location>
        <position position="272"/>
    </location>
    <ligand>
        <name>substrate</name>
    </ligand>
</feature>
<evidence type="ECO:0000256" key="9">
    <source>
        <dbReference type="ARBA" id="ARBA00022842"/>
    </source>
</evidence>
<accession>A0A091BGW2</accession>
<comment type="cofactor">
    <cofactor evidence="12">
        <name>Mg(2+)</name>
        <dbReference type="ChEBI" id="CHEBI:18420"/>
    </cofactor>
    <text evidence="12">Requires a divalent cation, most likely magnesium in vivo, as an electrophilic catalyst to aid phosphoryl group transfer. It is the chelate of the metal and the nucleotide that is the actual substrate.</text>
</comment>
<dbReference type="OrthoDB" id="9775849at2"/>
<dbReference type="GO" id="GO:0019303">
    <property type="term" value="P:D-ribose catabolic process"/>
    <property type="evidence" value="ECO:0007669"/>
    <property type="project" value="UniProtKB-UniRule"/>
</dbReference>
<dbReference type="EC" id="2.7.1.15" evidence="2 12"/>
<evidence type="ECO:0000256" key="6">
    <source>
        <dbReference type="ARBA" id="ARBA00022741"/>
    </source>
</evidence>
<dbReference type="GO" id="GO:0046872">
    <property type="term" value="F:metal ion binding"/>
    <property type="evidence" value="ECO:0007669"/>
    <property type="project" value="UniProtKB-KW"/>
</dbReference>
<dbReference type="PANTHER" id="PTHR10584:SF166">
    <property type="entry name" value="RIBOKINASE"/>
    <property type="match status" value="1"/>
</dbReference>
<evidence type="ECO:0000256" key="11">
    <source>
        <dbReference type="ARBA" id="ARBA00023277"/>
    </source>
</evidence>
<name>A0A091BGW2_9GAMM</name>
<keyword evidence="4 12" id="KW-0808">Transferase</keyword>
<dbReference type="Pfam" id="PF00294">
    <property type="entry name" value="PfkB"/>
    <property type="match status" value="1"/>
</dbReference>
<dbReference type="STRING" id="1121013.GCA_000426365_01596"/>
<evidence type="ECO:0000256" key="7">
    <source>
        <dbReference type="ARBA" id="ARBA00022777"/>
    </source>
</evidence>
<comment type="pathway">
    <text evidence="12">Carbohydrate metabolism; D-ribose degradation; D-ribose 5-phosphate from beta-D-ribopyranose: step 2/2.</text>
</comment>
<evidence type="ECO:0000256" key="5">
    <source>
        <dbReference type="ARBA" id="ARBA00022723"/>
    </source>
</evidence>
<dbReference type="GO" id="GO:0005524">
    <property type="term" value="F:ATP binding"/>
    <property type="evidence" value="ECO:0007669"/>
    <property type="project" value="UniProtKB-UniRule"/>
</dbReference>
<dbReference type="eggNOG" id="COG0524">
    <property type="taxonomic scope" value="Bacteria"/>
</dbReference>
<feature type="binding site" evidence="12">
    <location>
        <begin position="15"/>
        <end position="17"/>
    </location>
    <ligand>
        <name>substrate</name>
    </ligand>
</feature>
<feature type="binding site" evidence="12">
    <location>
        <begin position="232"/>
        <end position="237"/>
    </location>
    <ligand>
        <name>ATP</name>
        <dbReference type="ChEBI" id="CHEBI:30616"/>
    </ligand>
</feature>
<comment type="activity regulation">
    <text evidence="12">Activated by a monovalent cation that binds near, but not in, the active site. The most likely occupant of the site in vivo is potassium. Ion binding induces a conformational change that may alter substrate affinity.</text>
</comment>
<dbReference type="InterPro" id="IPR002139">
    <property type="entry name" value="Ribo/fructo_kinase"/>
</dbReference>
<comment type="similarity">
    <text evidence="1">Belongs to the carbohydrate kinase pfkB family.</text>
</comment>
<evidence type="ECO:0000256" key="2">
    <source>
        <dbReference type="ARBA" id="ARBA00012035"/>
    </source>
</evidence>
<dbReference type="PANTHER" id="PTHR10584">
    <property type="entry name" value="SUGAR KINASE"/>
    <property type="match status" value="1"/>
</dbReference>
<dbReference type="UniPathway" id="UPA00916">
    <property type="reaction ID" value="UER00889"/>
</dbReference>
<evidence type="ECO:0000256" key="3">
    <source>
        <dbReference type="ARBA" id="ARBA00016943"/>
    </source>
</evidence>
<keyword evidence="10 12" id="KW-0630">Potassium</keyword>
<organism evidence="14 15">
    <name type="scientific">Arenimonas composti TR7-09 = DSM 18010</name>
    <dbReference type="NCBI Taxonomy" id="1121013"/>
    <lineage>
        <taxon>Bacteria</taxon>
        <taxon>Pseudomonadati</taxon>
        <taxon>Pseudomonadota</taxon>
        <taxon>Gammaproteobacteria</taxon>
        <taxon>Lysobacterales</taxon>
        <taxon>Lysobacteraceae</taxon>
        <taxon>Arenimonas</taxon>
    </lineage>
</organism>
<dbReference type="HAMAP" id="MF_01987">
    <property type="entry name" value="Ribokinase"/>
    <property type="match status" value="1"/>
</dbReference>
<comment type="catalytic activity">
    <reaction evidence="12">
        <text>D-ribose + ATP = D-ribose 5-phosphate + ADP + H(+)</text>
        <dbReference type="Rhea" id="RHEA:13697"/>
        <dbReference type="ChEBI" id="CHEBI:15378"/>
        <dbReference type="ChEBI" id="CHEBI:30616"/>
        <dbReference type="ChEBI" id="CHEBI:47013"/>
        <dbReference type="ChEBI" id="CHEBI:78346"/>
        <dbReference type="ChEBI" id="CHEBI:456216"/>
        <dbReference type="EC" id="2.7.1.15"/>
    </reaction>
</comment>
<comment type="caution">
    <text evidence="14">The sequence shown here is derived from an EMBL/GenBank/DDBJ whole genome shotgun (WGS) entry which is preliminary data.</text>
</comment>
<comment type="caution">
    <text evidence="12">Lacks conserved residue(s) required for the propagation of feature annotation.</text>
</comment>
<comment type="function">
    <text evidence="12">Catalyzes the phosphorylation of ribose at O-5 in a reaction requiring ATP and magnesium. The resulting D-ribose-5-phosphate can then be used either for sythesis of nucleotides, histidine, and tryptophan, or as a component of the pentose phosphate pathway.</text>
</comment>
<reference evidence="14 15" key="1">
    <citation type="submission" date="2013-09" db="EMBL/GenBank/DDBJ databases">
        <title>Genome sequencing of Arenimonas composti.</title>
        <authorList>
            <person name="Chen F."/>
            <person name="Wang G."/>
        </authorList>
    </citation>
    <scope>NUCLEOTIDE SEQUENCE [LARGE SCALE GENOMIC DNA]</scope>
    <source>
        <strain evidence="14 15">TR7-09</strain>
    </source>
</reference>
<feature type="binding site" evidence="12">
    <location>
        <begin position="271"/>
        <end position="272"/>
    </location>
    <ligand>
        <name>ATP</name>
        <dbReference type="ChEBI" id="CHEBI:30616"/>
    </ligand>
</feature>
<comment type="subunit">
    <text evidence="12">Homodimer.</text>
</comment>
<dbReference type="EMBL" id="AWXU01000015">
    <property type="protein sequence ID" value="KFN50797.1"/>
    <property type="molecule type" value="Genomic_DNA"/>
</dbReference>
<dbReference type="InterPro" id="IPR002173">
    <property type="entry name" value="Carboh/pur_kinase_PfkB_CS"/>
</dbReference>
<comment type="subcellular location">
    <subcellularLocation>
        <location evidence="12">Cytoplasm</location>
    </subcellularLocation>
</comment>
<dbReference type="Proteomes" id="UP000029391">
    <property type="component" value="Unassembled WGS sequence"/>
</dbReference>
<dbReference type="InterPro" id="IPR029056">
    <property type="entry name" value="Ribokinase-like"/>
</dbReference>
<evidence type="ECO:0000313" key="14">
    <source>
        <dbReference type="EMBL" id="KFN50797.1"/>
    </source>
</evidence>
<dbReference type="RefSeq" id="WP_026816866.1">
    <property type="nucleotide sequence ID" value="NZ_AUFF01000003.1"/>
</dbReference>
<keyword evidence="15" id="KW-1185">Reference proteome</keyword>
<keyword evidence="7 12" id="KW-0418">Kinase</keyword>
<dbReference type="Gene3D" id="3.40.1190.20">
    <property type="match status" value="1"/>
</dbReference>
<evidence type="ECO:0000313" key="15">
    <source>
        <dbReference type="Proteomes" id="UP000029391"/>
    </source>
</evidence>
<sequence>MGAGRRQVVVVGSYNHDHVWTTDVLPVPGATRLATYAGGPGGKGFNQAVAAARAGAPTVFVAALGADAAAANARVLATAEGIDLRDEVIADVPSGAAGIFVDADGRNVIAIAPGANACLSLGFVAAQQVPLAGAAVVLAQLESPPDVVFAALAAARDGGALTLLNPAPANAPTRRELIDVADVLTPNETEFAALLGRHAQRAVSPDDLPRLRGPTLHGLCRELAPRSTVVVTLGAAGCFVSHPEARRRGDAEACYAVDADKVATVDTTGAGDAFSGALAARLAADPAAPFAAAVRFAGRFAALSTTRRGAALAMPRADEVRGSS</sequence>
<keyword evidence="5 12" id="KW-0479">Metal-binding</keyword>
<feature type="binding site" evidence="12">
    <location>
        <position position="268"/>
    </location>
    <ligand>
        <name>K(+)</name>
        <dbReference type="ChEBI" id="CHEBI:29103"/>
    </ligand>
</feature>
<dbReference type="AlphaFoldDB" id="A0A091BGW2"/>
<dbReference type="GO" id="GO:0004747">
    <property type="term" value="F:ribokinase activity"/>
    <property type="evidence" value="ECO:0007669"/>
    <property type="project" value="UniProtKB-UniRule"/>
</dbReference>
<dbReference type="InterPro" id="IPR011877">
    <property type="entry name" value="Ribokinase"/>
</dbReference>
<keyword evidence="12" id="KW-0963">Cytoplasm</keyword>
<dbReference type="SUPFAM" id="SSF53613">
    <property type="entry name" value="Ribokinase-like"/>
    <property type="match status" value="1"/>
</dbReference>
<protein>
    <recommendedName>
        <fullName evidence="3 12">Ribokinase</fullName>
        <shortName evidence="12">RK</shortName>
        <ecNumber evidence="2 12">2.7.1.15</ecNumber>
    </recommendedName>
</protein>
<keyword evidence="9 12" id="KW-0460">Magnesium</keyword>
<dbReference type="GO" id="GO:0005829">
    <property type="term" value="C:cytosol"/>
    <property type="evidence" value="ECO:0007669"/>
    <property type="project" value="TreeGrafter"/>
</dbReference>
<feature type="binding site" evidence="12">
    <location>
        <position position="309"/>
    </location>
    <ligand>
        <name>K(+)</name>
        <dbReference type="ChEBI" id="CHEBI:29103"/>
    </ligand>
</feature>
<feature type="binding site" evidence="12">
    <location>
        <position position="187"/>
    </location>
    <ligand>
        <name>ATP</name>
        <dbReference type="ChEBI" id="CHEBI:30616"/>
    </ligand>
</feature>
<evidence type="ECO:0000259" key="13">
    <source>
        <dbReference type="Pfam" id="PF00294"/>
    </source>
</evidence>
<keyword evidence="11 12" id="KW-0119">Carbohydrate metabolism</keyword>
<keyword evidence="8 12" id="KW-0067">ATP-binding</keyword>
<dbReference type="PRINTS" id="PR00990">
    <property type="entry name" value="RIBOKINASE"/>
</dbReference>
<feature type="binding site" evidence="12">
    <location>
        <position position="142"/>
    </location>
    <ligand>
        <name>substrate</name>
    </ligand>
</feature>
<feature type="binding site" evidence="12">
    <location>
        <position position="307"/>
    </location>
    <ligand>
        <name>K(+)</name>
        <dbReference type="ChEBI" id="CHEBI:29103"/>
    </ligand>
</feature>
<evidence type="ECO:0000256" key="8">
    <source>
        <dbReference type="ARBA" id="ARBA00022840"/>
    </source>
</evidence>
<gene>
    <name evidence="12" type="primary">rbsK</name>
    <name evidence="14" type="ORF">P873_05070</name>
</gene>
<evidence type="ECO:0000256" key="1">
    <source>
        <dbReference type="ARBA" id="ARBA00005380"/>
    </source>
</evidence>
<dbReference type="InterPro" id="IPR011611">
    <property type="entry name" value="PfkB_dom"/>
</dbReference>
<feature type="active site" description="Proton acceptor" evidence="12">
    <location>
        <position position="272"/>
    </location>
</feature>
<evidence type="ECO:0000256" key="4">
    <source>
        <dbReference type="ARBA" id="ARBA00022679"/>
    </source>
</evidence>
<proteinExistence type="inferred from homology"/>
<dbReference type="PROSITE" id="PS00584">
    <property type="entry name" value="PFKB_KINASES_2"/>
    <property type="match status" value="1"/>
</dbReference>
<feature type="binding site" evidence="12">
    <location>
        <begin position="42"/>
        <end position="46"/>
    </location>
    <ligand>
        <name>substrate</name>
    </ligand>
</feature>
<feature type="domain" description="Carbohydrate kinase PfkB" evidence="13">
    <location>
        <begin position="6"/>
        <end position="315"/>
    </location>
</feature>
<evidence type="ECO:0000256" key="10">
    <source>
        <dbReference type="ARBA" id="ARBA00022958"/>
    </source>
</evidence>
<keyword evidence="6 12" id="KW-0547">Nucleotide-binding</keyword>